<dbReference type="AlphaFoldDB" id="A0A0D3KCG8"/>
<dbReference type="RefSeq" id="XP_005785882.1">
    <property type="nucleotide sequence ID" value="XM_005785825.1"/>
</dbReference>
<protein>
    <recommendedName>
        <fullName evidence="5">Xanthine/uracil/vitamin C permease</fullName>
    </recommendedName>
</protein>
<dbReference type="PaxDb" id="2903-EOD33453"/>
<dbReference type="KEGG" id="ehx:EMIHUDRAFT_71754"/>
<name>A0A0D3KCG8_EMIH1</name>
<feature type="transmembrane region" description="Helical" evidence="2">
    <location>
        <begin position="437"/>
        <end position="460"/>
    </location>
</feature>
<feature type="transmembrane region" description="Helical" evidence="2">
    <location>
        <begin position="408"/>
        <end position="425"/>
    </location>
</feature>
<feature type="transmembrane region" description="Helical" evidence="2">
    <location>
        <begin position="375"/>
        <end position="396"/>
    </location>
</feature>
<keyword evidence="2" id="KW-1133">Transmembrane helix</keyword>
<proteinExistence type="predicted"/>
<feature type="transmembrane region" description="Helical" evidence="2">
    <location>
        <begin position="53"/>
        <end position="73"/>
    </location>
</feature>
<feature type="transmembrane region" description="Helical" evidence="2">
    <location>
        <begin position="467"/>
        <end position="486"/>
    </location>
</feature>
<accession>A0A0D3KCG8</accession>
<feature type="transmembrane region" description="Helical" evidence="2">
    <location>
        <begin position="85"/>
        <end position="105"/>
    </location>
</feature>
<feature type="transmembrane region" description="Helical" evidence="2">
    <location>
        <begin position="154"/>
        <end position="177"/>
    </location>
</feature>
<evidence type="ECO:0000313" key="4">
    <source>
        <dbReference type="Proteomes" id="UP000013827"/>
    </source>
</evidence>
<reference evidence="4" key="1">
    <citation type="journal article" date="2013" name="Nature">
        <title>Pan genome of the phytoplankton Emiliania underpins its global distribution.</title>
        <authorList>
            <person name="Read B.A."/>
            <person name="Kegel J."/>
            <person name="Klute M.J."/>
            <person name="Kuo A."/>
            <person name="Lefebvre S.C."/>
            <person name="Maumus F."/>
            <person name="Mayer C."/>
            <person name="Miller J."/>
            <person name="Monier A."/>
            <person name="Salamov A."/>
            <person name="Young J."/>
            <person name="Aguilar M."/>
            <person name="Claverie J.M."/>
            <person name="Frickenhaus S."/>
            <person name="Gonzalez K."/>
            <person name="Herman E.K."/>
            <person name="Lin Y.C."/>
            <person name="Napier J."/>
            <person name="Ogata H."/>
            <person name="Sarno A.F."/>
            <person name="Shmutz J."/>
            <person name="Schroeder D."/>
            <person name="de Vargas C."/>
            <person name="Verret F."/>
            <person name="von Dassow P."/>
            <person name="Valentin K."/>
            <person name="Van de Peer Y."/>
            <person name="Wheeler G."/>
            <person name="Dacks J.B."/>
            <person name="Delwiche C.F."/>
            <person name="Dyhrman S.T."/>
            <person name="Glockner G."/>
            <person name="John U."/>
            <person name="Richards T."/>
            <person name="Worden A.Z."/>
            <person name="Zhang X."/>
            <person name="Grigoriev I.V."/>
            <person name="Allen A.E."/>
            <person name="Bidle K."/>
            <person name="Borodovsky M."/>
            <person name="Bowler C."/>
            <person name="Brownlee C."/>
            <person name="Cock J.M."/>
            <person name="Elias M."/>
            <person name="Gladyshev V.N."/>
            <person name="Groth M."/>
            <person name="Guda C."/>
            <person name="Hadaegh A."/>
            <person name="Iglesias-Rodriguez M.D."/>
            <person name="Jenkins J."/>
            <person name="Jones B.M."/>
            <person name="Lawson T."/>
            <person name="Leese F."/>
            <person name="Lindquist E."/>
            <person name="Lobanov A."/>
            <person name="Lomsadze A."/>
            <person name="Malik S.B."/>
            <person name="Marsh M.E."/>
            <person name="Mackinder L."/>
            <person name="Mock T."/>
            <person name="Mueller-Roeber B."/>
            <person name="Pagarete A."/>
            <person name="Parker M."/>
            <person name="Probert I."/>
            <person name="Quesneville H."/>
            <person name="Raines C."/>
            <person name="Rensing S.A."/>
            <person name="Riano-Pachon D.M."/>
            <person name="Richier S."/>
            <person name="Rokitta S."/>
            <person name="Shiraiwa Y."/>
            <person name="Soanes D.M."/>
            <person name="van der Giezen M."/>
            <person name="Wahlund T.M."/>
            <person name="Williams B."/>
            <person name="Wilson W."/>
            <person name="Wolfe G."/>
            <person name="Wurch L.L."/>
        </authorList>
    </citation>
    <scope>NUCLEOTIDE SEQUENCE</scope>
</reference>
<dbReference type="Proteomes" id="UP000013827">
    <property type="component" value="Unassembled WGS sequence"/>
</dbReference>
<sequence length="607" mass="64234">MGGSFCAQIKPRMGDIAGWAQLFFDNLATLLAVIGSIKLVLSGFYDGMPPEDTVPGLACTMCYGNLYYALMAIRLGMKEDRNGEVTALPFGINTPGAFAFIFGVLSPATMACSFGSPTFPNGCSPPEDLGITLTDEEYVTCWTEAATEGWKAGVLSNLMCGCICIVLGLFGSLIVLLTPTSAMLTSLAGIGFAFLGFAQAANNFSEPLAGFLPFFMCIALFYGNVNTGCFPQALMIALTGIALGWADGIANVDGIKAASSEVKWRGVSWGYDAWTDWTHATEYLGTLIPVAFAASANSLMNVLSAAEAGDSYNVIEVMCSDGFGACIAAFLGTPFGTSVYIGHPAYKKINAGVCYALLNCTLFMVFALFSVFAVIAAAVPLPAVCPLIFFVGMMICQEAMASMPTRQYPAFIIGLFPSTLDWAITSGVNHGGIGTNAYFGLAALKPGAILLSTFLCAISIHFIDRKYGAAMAWCIMAAILSAVGLLHQDGVAASKEAWELWLEPSGMLYCEENCAPGSPEPPEFFTKTVKWRFSAAYGTVAVMAIFLWMGQCCGLVDPPIVDEVGDADETKKSQIQNSIRSARASGRISKAPFSERQGSNASAKAMA</sequence>
<evidence type="ECO:0000256" key="1">
    <source>
        <dbReference type="SAM" id="MobiDB-lite"/>
    </source>
</evidence>
<evidence type="ECO:0008006" key="5">
    <source>
        <dbReference type="Google" id="ProtNLM"/>
    </source>
</evidence>
<dbReference type="PANTHER" id="PTHR31610">
    <property type="entry name" value="SLR0360 PROTEIN"/>
    <property type="match status" value="1"/>
</dbReference>
<dbReference type="HOGENOM" id="CLU_020957_1_0_1"/>
<keyword evidence="2" id="KW-0472">Membrane</keyword>
<feature type="transmembrane region" description="Helical" evidence="2">
    <location>
        <begin position="349"/>
        <end position="369"/>
    </location>
</feature>
<reference evidence="3" key="2">
    <citation type="submission" date="2024-10" db="UniProtKB">
        <authorList>
            <consortium name="EnsemblProtists"/>
        </authorList>
    </citation>
    <scope>IDENTIFICATION</scope>
</reference>
<feature type="transmembrane region" description="Helical" evidence="2">
    <location>
        <begin position="207"/>
        <end position="225"/>
    </location>
</feature>
<dbReference type="EnsemblProtists" id="EOD33453">
    <property type="protein sequence ID" value="EOD33453"/>
    <property type="gene ID" value="EMIHUDRAFT_71754"/>
</dbReference>
<feature type="region of interest" description="Disordered" evidence="1">
    <location>
        <begin position="567"/>
        <end position="607"/>
    </location>
</feature>
<feature type="transmembrane region" description="Helical" evidence="2">
    <location>
        <begin position="531"/>
        <end position="549"/>
    </location>
</feature>
<feature type="transmembrane region" description="Helical" evidence="2">
    <location>
        <begin position="184"/>
        <end position="201"/>
    </location>
</feature>
<dbReference type="PANTHER" id="PTHR31610:SF0">
    <property type="entry name" value="SLC26A_SULP TRANSPORTER DOMAIN-CONTAINING PROTEIN"/>
    <property type="match status" value="1"/>
</dbReference>
<evidence type="ECO:0000313" key="3">
    <source>
        <dbReference type="EnsemblProtists" id="EOD33453"/>
    </source>
</evidence>
<dbReference type="eggNOG" id="ENOG502QRYA">
    <property type="taxonomic scope" value="Eukaryota"/>
</dbReference>
<keyword evidence="2" id="KW-0812">Transmembrane</keyword>
<evidence type="ECO:0000256" key="2">
    <source>
        <dbReference type="SAM" id="Phobius"/>
    </source>
</evidence>
<dbReference type="GeneID" id="17278723"/>
<feature type="compositionally biased region" description="Polar residues" evidence="1">
    <location>
        <begin position="596"/>
        <end position="607"/>
    </location>
</feature>
<organism evidence="3 4">
    <name type="scientific">Emiliania huxleyi (strain CCMP1516)</name>
    <dbReference type="NCBI Taxonomy" id="280463"/>
    <lineage>
        <taxon>Eukaryota</taxon>
        <taxon>Haptista</taxon>
        <taxon>Haptophyta</taxon>
        <taxon>Prymnesiophyceae</taxon>
        <taxon>Isochrysidales</taxon>
        <taxon>Noelaerhabdaceae</taxon>
        <taxon>Emiliania</taxon>
    </lineage>
</organism>
<feature type="transmembrane region" description="Helical" evidence="2">
    <location>
        <begin position="22"/>
        <end position="41"/>
    </location>
</feature>
<keyword evidence="4" id="KW-1185">Reference proteome</keyword>
<feature type="compositionally biased region" description="Low complexity" evidence="1">
    <location>
        <begin position="578"/>
        <end position="589"/>
    </location>
</feature>